<evidence type="ECO:0000313" key="3">
    <source>
        <dbReference type="EMBL" id="RLE13208.1"/>
    </source>
</evidence>
<dbReference type="GO" id="GO:0016787">
    <property type="term" value="F:hydrolase activity"/>
    <property type="evidence" value="ECO:0007669"/>
    <property type="project" value="UniProtKB-KW"/>
</dbReference>
<keyword evidence="1" id="KW-0732">Signal</keyword>
<dbReference type="InterPro" id="IPR041712">
    <property type="entry name" value="DHPS-like_MBL-fold"/>
</dbReference>
<dbReference type="CDD" id="cd07713">
    <property type="entry name" value="DHPS-like_MBL-fold"/>
    <property type="match status" value="1"/>
</dbReference>
<dbReference type="PANTHER" id="PTHR13754:SF13">
    <property type="entry name" value="METALLO-BETA-LACTAMASE SUPERFAMILY PROTEIN (AFU_ORTHOLOGUE AFUA_3G07630)"/>
    <property type="match status" value="1"/>
</dbReference>
<evidence type="ECO:0000256" key="1">
    <source>
        <dbReference type="SAM" id="SignalP"/>
    </source>
</evidence>
<comment type="caution">
    <text evidence="3">The sequence shown here is derived from an EMBL/GenBank/DDBJ whole genome shotgun (WGS) entry which is preliminary data.</text>
</comment>
<dbReference type="GO" id="GO:0016740">
    <property type="term" value="F:transferase activity"/>
    <property type="evidence" value="ECO:0007669"/>
    <property type="project" value="TreeGrafter"/>
</dbReference>
<evidence type="ECO:0000313" key="4">
    <source>
        <dbReference type="Proteomes" id="UP000280417"/>
    </source>
</evidence>
<dbReference type="Proteomes" id="UP000280417">
    <property type="component" value="Unassembled WGS sequence"/>
</dbReference>
<sequence length="284" mass="31792">MTKISLFLEFFILFAFLCSRASFPNDKKDNKKIQLTSLKENFTLPYTDITITILYDNHDFDTNLKPAWGFSCLIEGTDKTILFDTGGDGQILLSNMQKLGIDPNKIEIVVLSHIHGDHTEGLDSFLAHNPGVEVYLPASFSQSFKQKIKKIGAKIVEVKDSIKICSNVYSTGEMGKWIKEQSLLIKIKKGLIVITGCAHPGIVNIIKRAKEITQDSVYLVLGGFHLSGVRSYQIKKIIQEFEREGVKKVAPCHCSGDLTCKLFQDIYKKNFILAGVGKKIKIDS</sequence>
<name>A0A662DEC1_UNCAE</name>
<evidence type="ECO:0000259" key="2">
    <source>
        <dbReference type="SMART" id="SM00849"/>
    </source>
</evidence>
<dbReference type="InterPro" id="IPR036866">
    <property type="entry name" value="RibonucZ/Hydroxyglut_hydro"/>
</dbReference>
<feature type="domain" description="Metallo-beta-lactamase" evidence="2">
    <location>
        <begin position="68"/>
        <end position="253"/>
    </location>
</feature>
<keyword evidence="3" id="KW-0378">Hydrolase</keyword>
<accession>A0A662DEC1</accession>
<dbReference type="Pfam" id="PF00753">
    <property type="entry name" value="Lactamase_B"/>
    <property type="match status" value="1"/>
</dbReference>
<dbReference type="SMART" id="SM00849">
    <property type="entry name" value="Lactamase_B"/>
    <property type="match status" value="1"/>
</dbReference>
<feature type="chain" id="PRO_5024878723" evidence="1">
    <location>
        <begin position="22"/>
        <end position="284"/>
    </location>
</feature>
<dbReference type="PANTHER" id="PTHR13754">
    <property type="entry name" value="METALLO-BETA-LACTAMASE SUPERFAMILY PROTEIN"/>
    <property type="match status" value="1"/>
</dbReference>
<dbReference type="EMBL" id="QMQA01000110">
    <property type="protein sequence ID" value="RLE13208.1"/>
    <property type="molecule type" value="Genomic_DNA"/>
</dbReference>
<feature type="signal peptide" evidence="1">
    <location>
        <begin position="1"/>
        <end position="21"/>
    </location>
</feature>
<dbReference type="SUPFAM" id="SSF56281">
    <property type="entry name" value="Metallo-hydrolase/oxidoreductase"/>
    <property type="match status" value="1"/>
</dbReference>
<dbReference type="InterPro" id="IPR052926">
    <property type="entry name" value="Metallo-beta-lactamase_dom"/>
</dbReference>
<proteinExistence type="predicted"/>
<dbReference type="AlphaFoldDB" id="A0A662DEC1"/>
<gene>
    <name evidence="3" type="ORF">DRJ04_04770</name>
</gene>
<dbReference type="InterPro" id="IPR001279">
    <property type="entry name" value="Metallo-B-lactamas"/>
</dbReference>
<protein>
    <submittedName>
        <fullName evidence="3">MBL fold metallo-hydrolase</fullName>
    </submittedName>
</protein>
<dbReference type="Gene3D" id="3.60.15.10">
    <property type="entry name" value="Ribonuclease Z/Hydroxyacylglutathione hydrolase-like"/>
    <property type="match status" value="1"/>
</dbReference>
<reference evidence="3 4" key="1">
    <citation type="submission" date="2018-06" db="EMBL/GenBank/DDBJ databases">
        <title>Extensive metabolic versatility and redundancy in microbially diverse, dynamic hydrothermal sediments.</title>
        <authorList>
            <person name="Dombrowski N."/>
            <person name="Teske A."/>
            <person name="Baker B.J."/>
        </authorList>
    </citation>
    <scope>NUCLEOTIDE SEQUENCE [LARGE SCALE GENOMIC DNA]</scope>
    <source>
        <strain evidence="3">B3_G15</strain>
    </source>
</reference>
<organism evidence="3 4">
    <name type="scientific">Aerophobetes bacterium</name>
    <dbReference type="NCBI Taxonomy" id="2030807"/>
    <lineage>
        <taxon>Bacteria</taxon>
        <taxon>Candidatus Aerophobota</taxon>
    </lineage>
</organism>